<proteinExistence type="predicted"/>
<accession>A0A1I7WDS2</accession>
<reference evidence="2" key="1">
    <citation type="submission" date="2016-11" db="UniProtKB">
        <authorList>
            <consortium name="WormBaseParasite"/>
        </authorList>
    </citation>
    <scope>IDENTIFICATION</scope>
</reference>
<keyword evidence="1" id="KW-1185">Reference proteome</keyword>
<dbReference type="WBParaSite" id="Hba_03051">
    <property type="protein sequence ID" value="Hba_03051"/>
    <property type="gene ID" value="Hba_03051"/>
</dbReference>
<evidence type="ECO:0000313" key="1">
    <source>
        <dbReference type="Proteomes" id="UP000095283"/>
    </source>
</evidence>
<dbReference type="AlphaFoldDB" id="A0A1I7WDS2"/>
<organism evidence="1 2">
    <name type="scientific">Heterorhabditis bacteriophora</name>
    <name type="common">Entomopathogenic nematode worm</name>
    <dbReference type="NCBI Taxonomy" id="37862"/>
    <lineage>
        <taxon>Eukaryota</taxon>
        <taxon>Metazoa</taxon>
        <taxon>Ecdysozoa</taxon>
        <taxon>Nematoda</taxon>
        <taxon>Chromadorea</taxon>
        <taxon>Rhabditida</taxon>
        <taxon>Rhabditina</taxon>
        <taxon>Rhabditomorpha</taxon>
        <taxon>Strongyloidea</taxon>
        <taxon>Heterorhabditidae</taxon>
        <taxon>Heterorhabditis</taxon>
    </lineage>
</organism>
<sequence length="91" mass="10781">MGRSIILDLRYELLFHNTNMNVDIDDNNNILANKGIKILCIIFVYYNTIYNHYYVLFLQKEAIQLGFPLHHSSALHQVEMNICYKDDQVLF</sequence>
<name>A0A1I7WDS2_HETBA</name>
<dbReference type="Proteomes" id="UP000095283">
    <property type="component" value="Unplaced"/>
</dbReference>
<evidence type="ECO:0000313" key="2">
    <source>
        <dbReference type="WBParaSite" id="Hba_03051"/>
    </source>
</evidence>
<protein>
    <submittedName>
        <fullName evidence="2">Uncharacterized protein</fullName>
    </submittedName>
</protein>